<evidence type="ECO:0000313" key="15">
    <source>
        <dbReference type="EMBL" id="GGE39308.1"/>
    </source>
</evidence>
<dbReference type="InterPro" id="IPR027417">
    <property type="entry name" value="P-loop_NTPase"/>
</dbReference>
<feature type="modified residue" description="4-aspartylphosphate" evidence="12">
    <location>
        <position position="53"/>
    </location>
</feature>
<evidence type="ECO:0000256" key="3">
    <source>
        <dbReference type="ARBA" id="ARBA00015308"/>
    </source>
</evidence>
<protein>
    <recommendedName>
        <fullName evidence="3">Nif-specific regulatory protein</fullName>
    </recommendedName>
</protein>
<comment type="subunit">
    <text evidence="2">Interacts with sigma-54.</text>
</comment>
<dbReference type="Pfam" id="PF00072">
    <property type="entry name" value="Response_reg"/>
    <property type="match status" value="1"/>
</dbReference>
<dbReference type="PANTHER" id="PTHR32071">
    <property type="entry name" value="TRANSCRIPTIONAL REGULATORY PROTEIN"/>
    <property type="match status" value="1"/>
</dbReference>
<evidence type="ECO:0000256" key="1">
    <source>
        <dbReference type="ARBA" id="ARBA00002167"/>
    </source>
</evidence>
<keyword evidence="7" id="KW-0902">Two-component regulatory system</keyword>
<dbReference type="InterPro" id="IPR025943">
    <property type="entry name" value="Sigma_54_int_dom_ATP-bd_2"/>
</dbReference>
<dbReference type="Pfam" id="PF25601">
    <property type="entry name" value="AAA_lid_14"/>
    <property type="match status" value="1"/>
</dbReference>
<name>A0A917AAM2_9RHOB</name>
<dbReference type="SMART" id="SM00448">
    <property type="entry name" value="REC"/>
    <property type="match status" value="1"/>
</dbReference>
<dbReference type="RefSeq" id="WP_095596696.1">
    <property type="nucleotide sequence ID" value="NZ_BMKN01000001.1"/>
</dbReference>
<dbReference type="InterPro" id="IPR002197">
    <property type="entry name" value="HTH_Fis"/>
</dbReference>
<proteinExistence type="predicted"/>
<dbReference type="Gene3D" id="1.10.10.60">
    <property type="entry name" value="Homeodomain-like"/>
    <property type="match status" value="1"/>
</dbReference>
<dbReference type="EMBL" id="BMKN01000001">
    <property type="protein sequence ID" value="GGE39308.1"/>
    <property type="molecule type" value="Genomic_DNA"/>
</dbReference>
<dbReference type="InterPro" id="IPR009057">
    <property type="entry name" value="Homeodomain-like_sf"/>
</dbReference>
<dbReference type="OrthoDB" id="9802388at2"/>
<reference evidence="15" key="2">
    <citation type="submission" date="2020-09" db="EMBL/GenBank/DDBJ databases">
        <authorList>
            <person name="Sun Q."/>
            <person name="Zhou Y."/>
        </authorList>
    </citation>
    <scope>NUCLEOTIDE SEQUENCE</scope>
    <source>
        <strain evidence="15">CGMCC 1.16012</strain>
    </source>
</reference>
<dbReference type="Gene3D" id="1.10.8.60">
    <property type="match status" value="1"/>
</dbReference>
<evidence type="ECO:0000259" key="14">
    <source>
        <dbReference type="PROSITE" id="PS50110"/>
    </source>
</evidence>
<comment type="function">
    <text evidence="1">Required for activation of most nif operons, which are directly involved in nitrogen fixation.</text>
</comment>
<dbReference type="InterPro" id="IPR058031">
    <property type="entry name" value="AAA_lid_NorR"/>
</dbReference>
<dbReference type="CDD" id="cd00009">
    <property type="entry name" value="AAA"/>
    <property type="match status" value="1"/>
</dbReference>
<evidence type="ECO:0000256" key="7">
    <source>
        <dbReference type="ARBA" id="ARBA00023012"/>
    </source>
</evidence>
<dbReference type="InterPro" id="IPR002078">
    <property type="entry name" value="Sigma_54_int"/>
</dbReference>
<dbReference type="FunFam" id="3.40.50.300:FF:000006">
    <property type="entry name" value="DNA-binding transcriptional regulator NtrC"/>
    <property type="match status" value="1"/>
</dbReference>
<keyword evidence="4 12" id="KW-0597">Phosphoprotein</keyword>
<keyword evidence="16" id="KW-1185">Reference proteome</keyword>
<dbReference type="Pfam" id="PF02954">
    <property type="entry name" value="HTH_8"/>
    <property type="match status" value="1"/>
</dbReference>
<sequence>MTPPILMIEDTLSLQMFYQNILQHHGYEVVATSTAKDGQALFEEHAPQIVLLDLMLPDGDGLDLLRHFLTAQPETFVIVVTAHTSDKLVAEAMSLGAFDFLMKPFSDDKLVNAVANAKAAREAAASAGPNAPMRSMQGSSQLMQEVARHIRSVAPSSATVFITGESGTGKELCARAIHETSPRAKEPFVPLNCGAIPHDLLESEVFGHTRGAFNGAISDKRGAVRSAQGGTLFLDEICEMDLDLQTKLLRFLESSTIRPLGAAHPIAVDVRIICATNRDPKAEVKAGRFREDLFYRLHVVPLHMPALRDRGSDVIELAQNAVLEFAKQEHRDFRSLSDEATTLIRNYPWPGNVRQLRNVLRQCVVMNEGSLIQADMLPEEVRSGDTGAIPVPLHPADAGISLDSLMGKTLDEIEQIVIEATIEHCGGSVPKASRMLDVAPSTLYRKREGWTKKRA</sequence>
<dbReference type="Gene3D" id="3.40.50.300">
    <property type="entry name" value="P-loop containing nucleotide triphosphate hydrolases"/>
    <property type="match status" value="1"/>
</dbReference>
<evidence type="ECO:0000259" key="13">
    <source>
        <dbReference type="PROSITE" id="PS50045"/>
    </source>
</evidence>
<dbReference type="PROSITE" id="PS00688">
    <property type="entry name" value="SIGMA54_INTERACT_3"/>
    <property type="match status" value="1"/>
</dbReference>
<dbReference type="SUPFAM" id="SSF52540">
    <property type="entry name" value="P-loop containing nucleoside triphosphate hydrolases"/>
    <property type="match status" value="1"/>
</dbReference>
<evidence type="ECO:0000256" key="9">
    <source>
        <dbReference type="ARBA" id="ARBA00023125"/>
    </source>
</evidence>
<dbReference type="InterPro" id="IPR025944">
    <property type="entry name" value="Sigma_54_int_dom_CS"/>
</dbReference>
<feature type="domain" description="Response regulatory" evidence="14">
    <location>
        <begin position="4"/>
        <end position="118"/>
    </location>
</feature>
<keyword evidence="8" id="KW-0805">Transcription regulation</keyword>
<dbReference type="InterPro" id="IPR001789">
    <property type="entry name" value="Sig_transdc_resp-reg_receiver"/>
</dbReference>
<dbReference type="GO" id="GO:0006355">
    <property type="term" value="P:regulation of DNA-templated transcription"/>
    <property type="evidence" value="ECO:0007669"/>
    <property type="project" value="InterPro"/>
</dbReference>
<evidence type="ECO:0000256" key="2">
    <source>
        <dbReference type="ARBA" id="ARBA00011135"/>
    </source>
</evidence>
<reference evidence="15" key="1">
    <citation type="journal article" date="2014" name="Int. J. Syst. Evol. Microbiol.">
        <title>Complete genome sequence of Corynebacterium casei LMG S-19264T (=DSM 44701T), isolated from a smear-ripened cheese.</title>
        <authorList>
            <consortium name="US DOE Joint Genome Institute (JGI-PGF)"/>
            <person name="Walter F."/>
            <person name="Albersmeier A."/>
            <person name="Kalinowski J."/>
            <person name="Ruckert C."/>
        </authorList>
    </citation>
    <scope>NUCLEOTIDE SEQUENCE</scope>
    <source>
        <strain evidence="15">CGMCC 1.16012</strain>
    </source>
</reference>
<keyword evidence="9" id="KW-0238">DNA-binding</keyword>
<evidence type="ECO:0000256" key="5">
    <source>
        <dbReference type="ARBA" id="ARBA00022741"/>
    </source>
</evidence>
<accession>A0A917AAM2</accession>
<dbReference type="GO" id="GO:0043565">
    <property type="term" value="F:sequence-specific DNA binding"/>
    <property type="evidence" value="ECO:0007669"/>
    <property type="project" value="InterPro"/>
</dbReference>
<keyword evidence="6" id="KW-0067">ATP-binding</keyword>
<dbReference type="AlphaFoldDB" id="A0A917AAM2"/>
<dbReference type="GO" id="GO:0005524">
    <property type="term" value="F:ATP binding"/>
    <property type="evidence" value="ECO:0007669"/>
    <property type="project" value="UniProtKB-KW"/>
</dbReference>
<dbReference type="PANTHER" id="PTHR32071:SF117">
    <property type="entry name" value="PTS-DEPENDENT DIHYDROXYACETONE KINASE OPERON REGULATORY PROTEIN-RELATED"/>
    <property type="match status" value="1"/>
</dbReference>
<gene>
    <name evidence="15" type="ORF">GCM10011517_03770</name>
</gene>
<organism evidence="15 16">
    <name type="scientific">Actibacterium pelagium</name>
    <dbReference type="NCBI Taxonomy" id="2029103"/>
    <lineage>
        <taxon>Bacteria</taxon>
        <taxon>Pseudomonadati</taxon>
        <taxon>Pseudomonadota</taxon>
        <taxon>Alphaproteobacteria</taxon>
        <taxon>Rhodobacterales</taxon>
        <taxon>Roseobacteraceae</taxon>
        <taxon>Actibacterium</taxon>
    </lineage>
</organism>
<evidence type="ECO:0000256" key="12">
    <source>
        <dbReference type="PROSITE-ProRule" id="PRU00169"/>
    </source>
</evidence>
<dbReference type="Gene3D" id="3.40.50.2300">
    <property type="match status" value="1"/>
</dbReference>
<evidence type="ECO:0000256" key="6">
    <source>
        <dbReference type="ARBA" id="ARBA00022840"/>
    </source>
</evidence>
<comment type="caution">
    <text evidence="15">The sequence shown here is derived from an EMBL/GenBank/DDBJ whole genome shotgun (WGS) entry which is preliminary data.</text>
</comment>
<dbReference type="Proteomes" id="UP000606730">
    <property type="component" value="Unassembled WGS sequence"/>
</dbReference>
<evidence type="ECO:0000256" key="10">
    <source>
        <dbReference type="ARBA" id="ARBA00023159"/>
    </source>
</evidence>
<dbReference type="SUPFAM" id="SSF52172">
    <property type="entry name" value="CheY-like"/>
    <property type="match status" value="1"/>
</dbReference>
<keyword evidence="10" id="KW-0010">Activator</keyword>
<keyword evidence="5" id="KW-0547">Nucleotide-binding</keyword>
<dbReference type="SUPFAM" id="SSF46689">
    <property type="entry name" value="Homeodomain-like"/>
    <property type="match status" value="1"/>
</dbReference>
<evidence type="ECO:0000313" key="16">
    <source>
        <dbReference type="Proteomes" id="UP000606730"/>
    </source>
</evidence>
<dbReference type="GO" id="GO:0000160">
    <property type="term" value="P:phosphorelay signal transduction system"/>
    <property type="evidence" value="ECO:0007669"/>
    <property type="project" value="UniProtKB-KW"/>
</dbReference>
<dbReference type="Pfam" id="PF00158">
    <property type="entry name" value="Sigma54_activat"/>
    <property type="match status" value="1"/>
</dbReference>
<dbReference type="InterPro" id="IPR003593">
    <property type="entry name" value="AAA+_ATPase"/>
</dbReference>
<evidence type="ECO:0000256" key="4">
    <source>
        <dbReference type="ARBA" id="ARBA00022553"/>
    </source>
</evidence>
<dbReference type="FunFam" id="1.10.8.60:FF:000120">
    <property type="entry name" value="Sigma-54-dependent Fis family transcriptional regulator"/>
    <property type="match status" value="1"/>
</dbReference>
<feature type="domain" description="Sigma-54 factor interaction" evidence="13">
    <location>
        <begin position="136"/>
        <end position="365"/>
    </location>
</feature>
<dbReference type="PROSITE" id="PS50110">
    <property type="entry name" value="RESPONSE_REGULATORY"/>
    <property type="match status" value="1"/>
</dbReference>
<dbReference type="PROSITE" id="PS00676">
    <property type="entry name" value="SIGMA54_INTERACT_2"/>
    <property type="match status" value="1"/>
</dbReference>
<evidence type="ECO:0000256" key="8">
    <source>
        <dbReference type="ARBA" id="ARBA00023015"/>
    </source>
</evidence>
<dbReference type="PROSITE" id="PS50045">
    <property type="entry name" value="SIGMA54_INTERACT_4"/>
    <property type="match status" value="1"/>
</dbReference>
<dbReference type="SMART" id="SM00382">
    <property type="entry name" value="AAA"/>
    <property type="match status" value="1"/>
</dbReference>
<dbReference type="InterPro" id="IPR011006">
    <property type="entry name" value="CheY-like_superfamily"/>
</dbReference>
<keyword evidence="11" id="KW-0804">Transcription</keyword>
<evidence type="ECO:0000256" key="11">
    <source>
        <dbReference type="ARBA" id="ARBA00023163"/>
    </source>
</evidence>